<sequence length="327" mass="38336">MNFFARLLFVFLISLSAGAVQAQVDTVAESSAGFKESRINRWRLLQEEKKRVNDSLRHIGDSLSMVWIKKPDPGRENRFRDSLFKANLVTNLDFSEWESRSKKPEQQYDSGKLRKKGELWVIAFVLVSLILFAILRHMFFNELSAIIHAFFSNRVLSQINKEEKFFNSWPFVFLYLLFGFTIGMFLYQCGKYFQLSYSYSGFQWFLRLSMIVIGVFTLKVILLKFLGFLFDSVKLVKEYISILFLSYFNAALLFLPIVIAFSLTPTRFAPYYIYLSFVLIFFIVFSQFTRAISNILSSYKFPKLYLILYLCALEICPILVLIKALRF</sequence>
<gene>
    <name evidence="3" type="ORF">B0I27_10332</name>
</gene>
<evidence type="ECO:0000256" key="2">
    <source>
        <dbReference type="SAM" id="SignalP"/>
    </source>
</evidence>
<dbReference type="EMBL" id="PVTH01000003">
    <property type="protein sequence ID" value="PRY53567.1"/>
    <property type="molecule type" value="Genomic_DNA"/>
</dbReference>
<evidence type="ECO:0000256" key="1">
    <source>
        <dbReference type="SAM" id="Phobius"/>
    </source>
</evidence>
<keyword evidence="1" id="KW-0472">Membrane</keyword>
<evidence type="ECO:0000313" key="3">
    <source>
        <dbReference type="EMBL" id="PRY53567.1"/>
    </source>
</evidence>
<feature type="chain" id="PRO_5015647038" evidence="2">
    <location>
        <begin position="23"/>
        <end position="327"/>
    </location>
</feature>
<feature type="signal peptide" evidence="2">
    <location>
        <begin position="1"/>
        <end position="22"/>
    </location>
</feature>
<evidence type="ECO:0000313" key="4">
    <source>
        <dbReference type="Proteomes" id="UP000238034"/>
    </source>
</evidence>
<dbReference type="AlphaFoldDB" id="A0A2T0U6N3"/>
<keyword evidence="1" id="KW-1133">Transmembrane helix</keyword>
<feature type="transmembrane region" description="Helical" evidence="1">
    <location>
        <begin position="169"/>
        <end position="188"/>
    </location>
</feature>
<dbReference type="Proteomes" id="UP000238034">
    <property type="component" value="Unassembled WGS sequence"/>
</dbReference>
<feature type="transmembrane region" description="Helical" evidence="1">
    <location>
        <begin position="242"/>
        <end position="265"/>
    </location>
</feature>
<comment type="caution">
    <text evidence="3">The sequence shown here is derived from an EMBL/GenBank/DDBJ whole genome shotgun (WGS) entry which is preliminary data.</text>
</comment>
<dbReference type="OrthoDB" id="1494583at2"/>
<organism evidence="3 4">
    <name type="scientific">Arcticibacter pallidicorallinus</name>
    <dbReference type="NCBI Taxonomy" id="1259464"/>
    <lineage>
        <taxon>Bacteria</taxon>
        <taxon>Pseudomonadati</taxon>
        <taxon>Bacteroidota</taxon>
        <taxon>Sphingobacteriia</taxon>
        <taxon>Sphingobacteriales</taxon>
        <taxon>Sphingobacteriaceae</taxon>
        <taxon>Arcticibacter</taxon>
    </lineage>
</organism>
<dbReference type="RefSeq" id="WP_106292177.1">
    <property type="nucleotide sequence ID" value="NZ_PVTH01000003.1"/>
</dbReference>
<dbReference type="Pfam" id="PF14093">
    <property type="entry name" value="DUF4271"/>
    <property type="match status" value="1"/>
</dbReference>
<protein>
    <submittedName>
        <fullName evidence="3">Uncharacterized protein DUF4271</fullName>
    </submittedName>
</protein>
<feature type="transmembrane region" description="Helical" evidence="1">
    <location>
        <begin position="304"/>
        <end position="325"/>
    </location>
</feature>
<proteinExistence type="predicted"/>
<reference evidence="3 4" key="1">
    <citation type="submission" date="2018-03" db="EMBL/GenBank/DDBJ databases">
        <title>Genomic Encyclopedia of Type Strains, Phase III (KMG-III): the genomes of soil and plant-associated and newly described type strains.</title>
        <authorList>
            <person name="Whitman W."/>
        </authorList>
    </citation>
    <scope>NUCLEOTIDE SEQUENCE [LARGE SCALE GENOMIC DNA]</scope>
    <source>
        <strain evidence="3 4">CGMCC 1.9313</strain>
    </source>
</reference>
<feature type="transmembrane region" description="Helical" evidence="1">
    <location>
        <begin position="119"/>
        <end position="139"/>
    </location>
</feature>
<accession>A0A2T0U6N3</accession>
<keyword evidence="4" id="KW-1185">Reference proteome</keyword>
<dbReference type="InterPro" id="IPR025367">
    <property type="entry name" value="DUF4271"/>
</dbReference>
<feature type="transmembrane region" description="Helical" evidence="1">
    <location>
        <begin position="271"/>
        <end position="292"/>
    </location>
</feature>
<keyword evidence="1" id="KW-0812">Transmembrane</keyword>
<keyword evidence="2" id="KW-0732">Signal</keyword>
<name>A0A2T0U6N3_9SPHI</name>
<feature type="transmembrane region" description="Helical" evidence="1">
    <location>
        <begin position="208"/>
        <end position="230"/>
    </location>
</feature>